<dbReference type="Pfam" id="PF00362">
    <property type="entry name" value="Integrin_beta"/>
    <property type="match status" value="1"/>
</dbReference>
<evidence type="ECO:0000256" key="8">
    <source>
        <dbReference type="RuleBase" id="RU000633"/>
    </source>
</evidence>
<keyword evidence="6" id="KW-1015">Disulfide bond</keyword>
<dbReference type="InterPro" id="IPR036465">
    <property type="entry name" value="vWFA_dom_sf"/>
</dbReference>
<dbReference type="InterPro" id="IPR015812">
    <property type="entry name" value="Integrin_bsu"/>
</dbReference>
<organism evidence="10 11">
    <name type="scientific">Galbula dea</name>
    <dbReference type="NCBI Taxonomy" id="1109041"/>
    <lineage>
        <taxon>Eukaryota</taxon>
        <taxon>Metazoa</taxon>
        <taxon>Chordata</taxon>
        <taxon>Craniata</taxon>
        <taxon>Vertebrata</taxon>
        <taxon>Euteleostomi</taxon>
        <taxon>Archelosauria</taxon>
        <taxon>Archosauria</taxon>
        <taxon>Dinosauria</taxon>
        <taxon>Saurischia</taxon>
        <taxon>Theropoda</taxon>
        <taxon>Coelurosauria</taxon>
        <taxon>Aves</taxon>
        <taxon>Neognathae</taxon>
        <taxon>Neoaves</taxon>
        <taxon>Telluraves</taxon>
        <taxon>Coraciimorphae</taxon>
        <taxon>Piciformes</taxon>
        <taxon>Galbulidae</taxon>
        <taxon>Galbula</taxon>
    </lineage>
</organism>
<keyword evidence="5" id="KW-0472">Membrane</keyword>
<evidence type="ECO:0000313" key="10">
    <source>
        <dbReference type="EMBL" id="NXI37336.1"/>
    </source>
</evidence>
<dbReference type="GO" id="GO:0008305">
    <property type="term" value="C:integrin complex"/>
    <property type="evidence" value="ECO:0007669"/>
    <property type="project" value="TreeGrafter"/>
</dbReference>
<dbReference type="SUPFAM" id="SSF53300">
    <property type="entry name" value="vWA-like"/>
    <property type="match status" value="1"/>
</dbReference>
<evidence type="ECO:0000256" key="1">
    <source>
        <dbReference type="ARBA" id="ARBA00004479"/>
    </source>
</evidence>
<dbReference type="PANTHER" id="PTHR10082:SF36">
    <property type="entry name" value="INTEGRIN BETA-7"/>
    <property type="match status" value="1"/>
</dbReference>
<keyword evidence="11" id="KW-1185">Reference proteome</keyword>
<keyword evidence="8" id="KW-0130">Cell adhesion</keyword>
<keyword evidence="3 8" id="KW-0812">Transmembrane</keyword>
<dbReference type="GO" id="GO:0098609">
    <property type="term" value="P:cell-cell adhesion"/>
    <property type="evidence" value="ECO:0007669"/>
    <property type="project" value="TreeGrafter"/>
</dbReference>
<dbReference type="AlphaFoldDB" id="A0A7K9SP91"/>
<dbReference type="GO" id="GO:0005178">
    <property type="term" value="F:integrin binding"/>
    <property type="evidence" value="ECO:0007669"/>
    <property type="project" value="TreeGrafter"/>
</dbReference>
<feature type="non-terminal residue" evidence="10">
    <location>
        <position position="1"/>
    </location>
</feature>
<dbReference type="Proteomes" id="UP000566440">
    <property type="component" value="Unassembled WGS sequence"/>
</dbReference>
<proteinExistence type="inferred from homology"/>
<gene>
    <name evidence="10" type="primary">Itgb7</name>
    <name evidence="10" type="ORF">GALDEA_R01457</name>
</gene>
<dbReference type="InterPro" id="IPR002369">
    <property type="entry name" value="Integrin_bsu_VWA"/>
</dbReference>
<dbReference type="GO" id="GO:0007229">
    <property type="term" value="P:integrin-mediated signaling pathway"/>
    <property type="evidence" value="ECO:0007669"/>
    <property type="project" value="UniProtKB-KW"/>
</dbReference>
<evidence type="ECO:0000256" key="6">
    <source>
        <dbReference type="ARBA" id="ARBA00023157"/>
    </source>
</evidence>
<protein>
    <recommendedName>
        <fullName evidence="8">Integrin beta</fullName>
    </recommendedName>
</protein>
<evidence type="ECO:0000256" key="3">
    <source>
        <dbReference type="ARBA" id="ARBA00022692"/>
    </source>
</evidence>
<dbReference type="GO" id="GO:0009986">
    <property type="term" value="C:cell surface"/>
    <property type="evidence" value="ECO:0007669"/>
    <property type="project" value="TreeGrafter"/>
</dbReference>
<evidence type="ECO:0000259" key="9">
    <source>
        <dbReference type="Pfam" id="PF00362"/>
    </source>
</evidence>
<dbReference type="OrthoDB" id="410592at2759"/>
<accession>A0A7K9SP91</accession>
<comment type="subcellular location">
    <subcellularLocation>
        <location evidence="8">Cell membrane</location>
        <topology evidence="8">Single-pass type I membrane protein</topology>
    </subcellularLocation>
    <subcellularLocation>
        <location evidence="1">Membrane</location>
        <topology evidence="1">Single-pass type I membrane protein</topology>
    </subcellularLocation>
</comment>
<evidence type="ECO:0000256" key="2">
    <source>
        <dbReference type="ARBA" id="ARBA00007449"/>
    </source>
</evidence>
<name>A0A7K9SP91_9PICI</name>
<keyword evidence="4 8" id="KW-0401">Integrin</keyword>
<sequence>CDPPSAFRHVLALTSDAGEFAKRVSSQRISGNLDAPEGGFDAIMQVALCQEHIGWGPVTRLLVFASDDSFHTAGDGKLGGIVLPFD</sequence>
<comment type="similarity">
    <text evidence="2 8">Belongs to the integrin beta chain family.</text>
</comment>
<dbReference type="GO" id="GO:0007160">
    <property type="term" value="P:cell-matrix adhesion"/>
    <property type="evidence" value="ECO:0007669"/>
    <property type="project" value="TreeGrafter"/>
</dbReference>
<dbReference type="EMBL" id="VWZX01002493">
    <property type="protein sequence ID" value="NXI37336.1"/>
    <property type="molecule type" value="Genomic_DNA"/>
</dbReference>
<feature type="non-terminal residue" evidence="10">
    <location>
        <position position="86"/>
    </location>
</feature>
<dbReference type="PANTHER" id="PTHR10082">
    <property type="entry name" value="INTEGRIN BETA SUBUNIT"/>
    <property type="match status" value="1"/>
</dbReference>
<evidence type="ECO:0000256" key="7">
    <source>
        <dbReference type="ARBA" id="ARBA00023180"/>
    </source>
</evidence>
<dbReference type="GO" id="GO:0050900">
    <property type="term" value="P:leukocyte migration"/>
    <property type="evidence" value="ECO:0007669"/>
    <property type="project" value="TreeGrafter"/>
</dbReference>
<evidence type="ECO:0000256" key="5">
    <source>
        <dbReference type="ARBA" id="ARBA00023136"/>
    </source>
</evidence>
<feature type="domain" description="Integrin beta subunit VWA" evidence="9">
    <location>
        <begin position="1"/>
        <end position="86"/>
    </location>
</feature>
<dbReference type="GO" id="GO:0033627">
    <property type="term" value="P:cell adhesion mediated by integrin"/>
    <property type="evidence" value="ECO:0007669"/>
    <property type="project" value="TreeGrafter"/>
</dbReference>
<comment type="caution">
    <text evidence="10">The sequence shown here is derived from an EMBL/GenBank/DDBJ whole genome shotgun (WGS) entry which is preliminary data.</text>
</comment>
<dbReference type="GO" id="GO:0005925">
    <property type="term" value="C:focal adhesion"/>
    <property type="evidence" value="ECO:0007669"/>
    <property type="project" value="TreeGrafter"/>
</dbReference>
<keyword evidence="7" id="KW-0325">Glycoprotein</keyword>
<dbReference type="Gene3D" id="3.40.50.410">
    <property type="entry name" value="von Willebrand factor, type A domain"/>
    <property type="match status" value="1"/>
</dbReference>
<evidence type="ECO:0000313" key="11">
    <source>
        <dbReference type="Proteomes" id="UP000566440"/>
    </source>
</evidence>
<evidence type="ECO:0000256" key="4">
    <source>
        <dbReference type="ARBA" id="ARBA00023037"/>
    </source>
</evidence>
<reference evidence="10 11" key="1">
    <citation type="submission" date="2019-09" db="EMBL/GenBank/DDBJ databases">
        <title>Bird 10,000 Genomes (B10K) Project - Family phase.</title>
        <authorList>
            <person name="Zhang G."/>
        </authorList>
    </citation>
    <scope>NUCLEOTIDE SEQUENCE [LARGE SCALE GENOMIC DNA]</scope>
    <source>
        <strain evidence="10">B10K-DU-001-62</strain>
        <tissue evidence="10">Muscle</tissue>
    </source>
</reference>
<dbReference type="PRINTS" id="PR01186">
    <property type="entry name" value="INTEGRINB"/>
</dbReference>